<comment type="cofactor">
    <cofactor evidence="1">
        <name>heme</name>
        <dbReference type="ChEBI" id="CHEBI:30413"/>
    </cofactor>
</comment>
<comment type="caution">
    <text evidence="5">The sequence shown here is derived from an EMBL/GenBank/DDBJ whole genome shotgun (WGS) entry which is preliminary data.</text>
</comment>
<dbReference type="FunFam" id="1.10.630.10:FF:000297">
    <property type="entry name" value="Uncharacterized protein"/>
    <property type="match status" value="1"/>
</dbReference>
<name>A0A8J6E819_ELECQ</name>
<evidence type="ECO:0000256" key="1">
    <source>
        <dbReference type="ARBA" id="ARBA00001971"/>
    </source>
</evidence>
<evidence type="ECO:0000256" key="4">
    <source>
        <dbReference type="ARBA" id="ARBA00023004"/>
    </source>
</evidence>
<dbReference type="GO" id="GO:0006805">
    <property type="term" value="P:xenobiotic metabolic process"/>
    <property type="evidence" value="ECO:0007669"/>
    <property type="project" value="TreeGrafter"/>
</dbReference>
<dbReference type="AlphaFoldDB" id="A0A8J6E819"/>
<dbReference type="Pfam" id="PF00067">
    <property type="entry name" value="p450"/>
    <property type="match status" value="1"/>
</dbReference>
<evidence type="ECO:0000313" key="6">
    <source>
        <dbReference type="Proteomes" id="UP000770717"/>
    </source>
</evidence>
<sequence>MYDFFFFFNSENVQKEIEQIIGLRRPQIEHRKQMPYTDAVVHEIQRFGNIVPAVAPHATTQDMMFRGYFLPKGTEVLLSLSSVLKDKKYFEKPDEFYPEHFLDSHGHFVKNEAFLPFSAGIVGKKIHWQTLLLGPCLHCACRMRM</sequence>
<evidence type="ECO:0000313" key="5">
    <source>
        <dbReference type="EMBL" id="KAG9461258.1"/>
    </source>
</evidence>
<dbReference type="PANTHER" id="PTHR24300">
    <property type="entry name" value="CYTOCHROME P450 508A4-RELATED"/>
    <property type="match status" value="1"/>
</dbReference>
<proteinExistence type="inferred from homology"/>
<keyword evidence="3" id="KW-0479">Metal-binding</keyword>
<gene>
    <name evidence="5" type="ORF">GDO78_017515</name>
</gene>
<dbReference type="Gene3D" id="1.10.630.10">
    <property type="entry name" value="Cytochrome P450"/>
    <property type="match status" value="1"/>
</dbReference>
<dbReference type="GO" id="GO:0016712">
    <property type="term" value="F:oxidoreductase activity, acting on paired donors, with incorporation or reduction of molecular oxygen, reduced flavin or flavoprotein as one donor, and incorporation of one atom of oxygen"/>
    <property type="evidence" value="ECO:0007669"/>
    <property type="project" value="TreeGrafter"/>
</dbReference>
<dbReference type="InterPro" id="IPR001128">
    <property type="entry name" value="Cyt_P450"/>
</dbReference>
<dbReference type="InterPro" id="IPR036396">
    <property type="entry name" value="Cyt_P450_sf"/>
</dbReference>
<comment type="similarity">
    <text evidence="2">Belongs to the cytochrome P450 family.</text>
</comment>
<dbReference type="InterPro" id="IPR050182">
    <property type="entry name" value="Cytochrome_P450_fam2"/>
</dbReference>
<protein>
    <submittedName>
        <fullName evidence="5">Uncharacterized protein</fullName>
    </submittedName>
</protein>
<organism evidence="5 6">
    <name type="scientific">Eleutherodactylus coqui</name>
    <name type="common">Puerto Rican coqui</name>
    <dbReference type="NCBI Taxonomy" id="57060"/>
    <lineage>
        <taxon>Eukaryota</taxon>
        <taxon>Metazoa</taxon>
        <taxon>Chordata</taxon>
        <taxon>Craniata</taxon>
        <taxon>Vertebrata</taxon>
        <taxon>Euteleostomi</taxon>
        <taxon>Amphibia</taxon>
        <taxon>Batrachia</taxon>
        <taxon>Anura</taxon>
        <taxon>Neobatrachia</taxon>
        <taxon>Hyloidea</taxon>
        <taxon>Eleutherodactylidae</taxon>
        <taxon>Eleutherodactylinae</taxon>
        <taxon>Eleutherodactylus</taxon>
        <taxon>Eleutherodactylus</taxon>
    </lineage>
</organism>
<dbReference type="OrthoDB" id="2789670at2759"/>
<keyword evidence="6" id="KW-1185">Reference proteome</keyword>
<dbReference type="SUPFAM" id="SSF48264">
    <property type="entry name" value="Cytochrome P450"/>
    <property type="match status" value="1"/>
</dbReference>
<dbReference type="GO" id="GO:0006082">
    <property type="term" value="P:organic acid metabolic process"/>
    <property type="evidence" value="ECO:0007669"/>
    <property type="project" value="TreeGrafter"/>
</dbReference>
<dbReference type="GO" id="GO:0005737">
    <property type="term" value="C:cytoplasm"/>
    <property type="evidence" value="ECO:0007669"/>
    <property type="project" value="TreeGrafter"/>
</dbReference>
<keyword evidence="4" id="KW-0408">Iron</keyword>
<evidence type="ECO:0000256" key="2">
    <source>
        <dbReference type="ARBA" id="ARBA00010617"/>
    </source>
</evidence>
<dbReference type="PANTHER" id="PTHR24300:SF302">
    <property type="entry name" value="CYTOCHROME P450"/>
    <property type="match status" value="1"/>
</dbReference>
<dbReference type="InterPro" id="IPR002401">
    <property type="entry name" value="Cyt_P450_E_grp-I"/>
</dbReference>
<reference evidence="5" key="1">
    <citation type="thesis" date="2020" institute="ProQuest LLC" country="789 East Eisenhower Parkway, Ann Arbor, MI, USA">
        <title>Comparative Genomics and Chromosome Evolution.</title>
        <authorList>
            <person name="Mudd A.B."/>
        </authorList>
    </citation>
    <scope>NUCLEOTIDE SEQUENCE</scope>
    <source>
        <strain evidence="5">HN-11 Male</strain>
        <tissue evidence="5">Kidney and liver</tissue>
    </source>
</reference>
<evidence type="ECO:0000256" key="3">
    <source>
        <dbReference type="ARBA" id="ARBA00022723"/>
    </source>
</evidence>
<dbReference type="GO" id="GO:0020037">
    <property type="term" value="F:heme binding"/>
    <property type="evidence" value="ECO:0007669"/>
    <property type="project" value="InterPro"/>
</dbReference>
<dbReference type="EMBL" id="WNTK01025383">
    <property type="protein sequence ID" value="KAG9461258.1"/>
    <property type="molecule type" value="Genomic_DNA"/>
</dbReference>
<dbReference type="Proteomes" id="UP000770717">
    <property type="component" value="Unassembled WGS sequence"/>
</dbReference>
<accession>A0A8J6E819</accession>
<dbReference type="GO" id="GO:0005506">
    <property type="term" value="F:iron ion binding"/>
    <property type="evidence" value="ECO:0007669"/>
    <property type="project" value="InterPro"/>
</dbReference>
<dbReference type="PRINTS" id="PR00463">
    <property type="entry name" value="EP450I"/>
</dbReference>